<organism evidence="2 3">
    <name type="scientific">Streptomyces thermoviolaceus subsp. thermoviolaceus</name>
    <dbReference type="NCBI Taxonomy" id="66860"/>
    <lineage>
        <taxon>Bacteria</taxon>
        <taxon>Bacillati</taxon>
        <taxon>Actinomycetota</taxon>
        <taxon>Actinomycetes</taxon>
        <taxon>Kitasatosporales</taxon>
        <taxon>Streptomycetaceae</taxon>
        <taxon>Streptomyces</taxon>
    </lineage>
</organism>
<feature type="compositionally biased region" description="Gly residues" evidence="1">
    <location>
        <begin position="90"/>
        <end position="102"/>
    </location>
</feature>
<dbReference type="RefSeq" id="WP_125498328.1">
    <property type="nucleotide sequence ID" value="NZ_BMVZ01000001.1"/>
</dbReference>
<name>A0ABX0YQX2_STRTL</name>
<evidence type="ECO:0008006" key="4">
    <source>
        <dbReference type="Google" id="ProtNLM"/>
    </source>
</evidence>
<reference evidence="2 3" key="1">
    <citation type="submission" date="2020-03" db="EMBL/GenBank/DDBJ databases">
        <title>WGS of actinomycetes isolated from Thailand.</title>
        <authorList>
            <person name="Thawai C."/>
        </authorList>
    </citation>
    <scope>NUCLEOTIDE SEQUENCE [LARGE SCALE GENOMIC DNA]</scope>
    <source>
        <strain evidence="2 3">NBRC 13905</strain>
    </source>
</reference>
<feature type="region of interest" description="Disordered" evidence="1">
    <location>
        <begin position="68"/>
        <end position="111"/>
    </location>
</feature>
<dbReference type="EMBL" id="JAATEL010000003">
    <property type="protein sequence ID" value="NJP13546.1"/>
    <property type="molecule type" value="Genomic_DNA"/>
</dbReference>
<dbReference type="Gene3D" id="1.10.287.1060">
    <property type="entry name" value="ESAT-6-like"/>
    <property type="match status" value="1"/>
</dbReference>
<dbReference type="SUPFAM" id="SSF140453">
    <property type="entry name" value="EsxAB dimer-like"/>
    <property type="match status" value="1"/>
</dbReference>
<keyword evidence="3" id="KW-1185">Reference proteome</keyword>
<accession>A0ABX0YQX2</accession>
<dbReference type="Proteomes" id="UP000635996">
    <property type="component" value="Unassembled WGS sequence"/>
</dbReference>
<protein>
    <recommendedName>
        <fullName evidence="4">WXG100 family type VII secretion target</fullName>
    </recommendedName>
</protein>
<gene>
    <name evidence="2" type="ORF">HCJ95_04370</name>
</gene>
<comment type="caution">
    <text evidence="2">The sequence shown here is derived from an EMBL/GenBank/DDBJ whole genome shotgun (WGS) entry which is preliminary data.</text>
</comment>
<evidence type="ECO:0000313" key="3">
    <source>
        <dbReference type="Proteomes" id="UP000635996"/>
    </source>
</evidence>
<feature type="compositionally biased region" description="Basic and acidic residues" evidence="1">
    <location>
        <begin position="68"/>
        <end position="83"/>
    </location>
</feature>
<proteinExistence type="predicted"/>
<dbReference type="InterPro" id="IPR036689">
    <property type="entry name" value="ESAT-6-like_sf"/>
</dbReference>
<sequence>MSHTFEELVALQRAADEAHTRVEQLRRTYGPPAQERWTGLQSETYETAWRAWRDLARDLQAALGEYASAERRPRTEVEEEVARAARSAGPGEGADGGAGTEGGAAADRAGD</sequence>
<evidence type="ECO:0000313" key="2">
    <source>
        <dbReference type="EMBL" id="NJP13546.1"/>
    </source>
</evidence>
<evidence type="ECO:0000256" key="1">
    <source>
        <dbReference type="SAM" id="MobiDB-lite"/>
    </source>
</evidence>